<proteinExistence type="predicted"/>
<reference evidence="3" key="1">
    <citation type="submission" date="2022-11" db="UniProtKB">
        <authorList>
            <consortium name="WormBaseParasite"/>
        </authorList>
    </citation>
    <scope>IDENTIFICATION</scope>
</reference>
<feature type="region of interest" description="Disordered" evidence="1">
    <location>
        <begin position="23"/>
        <end position="46"/>
    </location>
</feature>
<name>A0A914YW76_9BILA</name>
<dbReference type="WBParaSite" id="PSU_v2.g4817.t1">
    <property type="protein sequence ID" value="PSU_v2.g4817.t1"/>
    <property type="gene ID" value="PSU_v2.g4817"/>
</dbReference>
<keyword evidence="2" id="KW-1185">Reference proteome</keyword>
<protein>
    <submittedName>
        <fullName evidence="3">Uncharacterized protein</fullName>
    </submittedName>
</protein>
<dbReference type="AlphaFoldDB" id="A0A914YW76"/>
<accession>A0A914YW76</accession>
<evidence type="ECO:0000313" key="3">
    <source>
        <dbReference type="WBParaSite" id="PSU_v2.g4817.t1"/>
    </source>
</evidence>
<sequence length="146" mass="16049">MINPHPPQMMTLLLLEDAGNDFGDDIDAEPWNDNEDEEDDVTPKASMTADRIRELVEQSRTIVNSEKSAKLESSSSAFPFSSDRLKASTSSLSQQFNLTDKTAVVGKALAKANDDNRGEIFDPIFGIRVKNPKITCATLSTYCTGF</sequence>
<feature type="compositionally biased region" description="Acidic residues" evidence="1">
    <location>
        <begin position="23"/>
        <end position="40"/>
    </location>
</feature>
<organism evidence="2 3">
    <name type="scientific">Panagrolaimus superbus</name>
    <dbReference type="NCBI Taxonomy" id="310955"/>
    <lineage>
        <taxon>Eukaryota</taxon>
        <taxon>Metazoa</taxon>
        <taxon>Ecdysozoa</taxon>
        <taxon>Nematoda</taxon>
        <taxon>Chromadorea</taxon>
        <taxon>Rhabditida</taxon>
        <taxon>Tylenchina</taxon>
        <taxon>Panagrolaimomorpha</taxon>
        <taxon>Panagrolaimoidea</taxon>
        <taxon>Panagrolaimidae</taxon>
        <taxon>Panagrolaimus</taxon>
    </lineage>
</organism>
<evidence type="ECO:0000313" key="2">
    <source>
        <dbReference type="Proteomes" id="UP000887577"/>
    </source>
</evidence>
<dbReference type="Proteomes" id="UP000887577">
    <property type="component" value="Unplaced"/>
</dbReference>
<evidence type="ECO:0000256" key="1">
    <source>
        <dbReference type="SAM" id="MobiDB-lite"/>
    </source>
</evidence>